<sequence length="244" mass="26978">MAGHSKFKNIMHRKGAQDNRRAKAFTRVVKEIIVAVKSGMPDPNFNPRLRAAITAAKQVNLPKDKIDSAIKKAISGNDGVDYEEVKYEGYAPGGVALIVEALTDNRNRTASEVRAAFSKFGGALGEQGSVGYLFRRVGLIVYDDSGDIDKDNLIEYALELEVEDCLEEEGCMEILCSVEKYPEISEKLEQKFGKPIESEIKWVADLMVDLDEDKSVKILKLVEALDNLDDVQSVSGNYRLAESA</sequence>
<evidence type="ECO:0000256" key="1">
    <source>
        <dbReference type="ARBA" id="ARBA00008724"/>
    </source>
</evidence>
<dbReference type="SUPFAM" id="SSF75625">
    <property type="entry name" value="YebC-like"/>
    <property type="match status" value="1"/>
</dbReference>
<evidence type="ECO:0000313" key="9">
    <source>
        <dbReference type="EMBL" id="WPX96263.1"/>
    </source>
</evidence>
<gene>
    <name evidence="9" type="ORF">Bandiella_00372</name>
</gene>
<evidence type="ECO:0000313" key="10">
    <source>
        <dbReference type="Proteomes" id="UP001327219"/>
    </source>
</evidence>
<dbReference type="HAMAP" id="MF_00693">
    <property type="entry name" value="Transcrip_reg_TACO1"/>
    <property type="match status" value="1"/>
</dbReference>
<dbReference type="EMBL" id="CP110820">
    <property type="protein sequence ID" value="WPX96263.1"/>
    <property type="molecule type" value="Genomic_DNA"/>
</dbReference>
<keyword evidence="3 6" id="KW-0805">Transcription regulation</keyword>
<keyword evidence="4 6" id="KW-0238">DNA-binding</keyword>
<evidence type="ECO:0000259" key="7">
    <source>
        <dbReference type="Pfam" id="PF01709"/>
    </source>
</evidence>
<dbReference type="Gene3D" id="1.10.10.200">
    <property type="match status" value="1"/>
</dbReference>
<evidence type="ECO:0000256" key="4">
    <source>
        <dbReference type="ARBA" id="ARBA00023125"/>
    </source>
</evidence>
<comment type="similarity">
    <text evidence="1 6">Belongs to the TACO1 family.</text>
</comment>
<proteinExistence type="inferred from homology"/>
<evidence type="ECO:0000256" key="2">
    <source>
        <dbReference type="ARBA" id="ARBA00022490"/>
    </source>
</evidence>
<evidence type="ECO:0000256" key="3">
    <source>
        <dbReference type="ARBA" id="ARBA00023015"/>
    </source>
</evidence>
<dbReference type="NCBIfam" id="NF009044">
    <property type="entry name" value="PRK12378.1"/>
    <property type="match status" value="1"/>
</dbReference>
<dbReference type="InterPro" id="IPR048300">
    <property type="entry name" value="TACO1_YebC-like_2nd/3rd_dom"/>
</dbReference>
<keyword evidence="10" id="KW-1185">Reference proteome</keyword>
<dbReference type="PANTHER" id="PTHR12532">
    <property type="entry name" value="TRANSLATIONAL ACTIVATOR OF CYTOCHROME C OXIDASE 1"/>
    <property type="match status" value="1"/>
</dbReference>
<dbReference type="RefSeq" id="WP_323733129.1">
    <property type="nucleotide sequence ID" value="NZ_CP110820.1"/>
</dbReference>
<accession>A0ABZ0UJI4</accession>
<dbReference type="InterPro" id="IPR002876">
    <property type="entry name" value="Transcrip_reg_TACO1-like"/>
</dbReference>
<dbReference type="NCBIfam" id="NF001030">
    <property type="entry name" value="PRK00110.1"/>
    <property type="match status" value="1"/>
</dbReference>
<evidence type="ECO:0000256" key="5">
    <source>
        <dbReference type="ARBA" id="ARBA00023163"/>
    </source>
</evidence>
<evidence type="ECO:0000256" key="6">
    <source>
        <dbReference type="HAMAP-Rule" id="MF_00693"/>
    </source>
</evidence>
<comment type="subcellular location">
    <subcellularLocation>
        <location evidence="6">Cytoplasm</location>
    </subcellularLocation>
</comment>
<evidence type="ECO:0000259" key="8">
    <source>
        <dbReference type="Pfam" id="PF20772"/>
    </source>
</evidence>
<reference evidence="9 10" key="1">
    <citation type="submission" date="2022-11" db="EMBL/GenBank/DDBJ databases">
        <title>Host association and intracellularity evolved multiple times independently in the Rickettsiales.</title>
        <authorList>
            <person name="Castelli M."/>
            <person name="Nardi T."/>
            <person name="Gammuto L."/>
            <person name="Bellinzona G."/>
            <person name="Sabaneyeva E."/>
            <person name="Potekhin A."/>
            <person name="Serra V."/>
            <person name="Petroni G."/>
            <person name="Sassera D."/>
        </authorList>
    </citation>
    <scope>NUCLEOTIDE SEQUENCE [LARGE SCALE GENOMIC DNA]</scope>
    <source>
        <strain evidence="9 10">NDG2</strain>
    </source>
</reference>
<keyword evidence="5 6" id="KW-0804">Transcription</keyword>
<dbReference type="Pfam" id="PF01709">
    <property type="entry name" value="Transcrip_reg"/>
    <property type="match status" value="1"/>
</dbReference>
<feature type="domain" description="TACO1/YebC-like second and third" evidence="7">
    <location>
        <begin position="82"/>
        <end position="237"/>
    </location>
</feature>
<feature type="domain" description="TACO1/YebC-like N-terminal" evidence="8">
    <location>
        <begin position="5"/>
        <end position="73"/>
    </location>
</feature>
<name>A0ABZ0UJI4_9RICK</name>
<dbReference type="Proteomes" id="UP001327219">
    <property type="component" value="Chromosome"/>
</dbReference>
<dbReference type="GO" id="GO:0003677">
    <property type="term" value="F:DNA binding"/>
    <property type="evidence" value="ECO:0007669"/>
    <property type="project" value="UniProtKB-KW"/>
</dbReference>
<dbReference type="NCBIfam" id="TIGR01033">
    <property type="entry name" value="YebC/PmpR family DNA-binding transcriptional regulator"/>
    <property type="match status" value="1"/>
</dbReference>
<dbReference type="Pfam" id="PF20772">
    <property type="entry name" value="TACO1_YebC_N"/>
    <property type="match status" value="1"/>
</dbReference>
<dbReference type="InterPro" id="IPR029072">
    <property type="entry name" value="YebC-like"/>
</dbReference>
<dbReference type="InterPro" id="IPR049083">
    <property type="entry name" value="TACO1_YebC_N"/>
</dbReference>
<dbReference type="InterPro" id="IPR017856">
    <property type="entry name" value="Integrase-like_N"/>
</dbReference>
<dbReference type="InterPro" id="IPR026564">
    <property type="entry name" value="Transcrip_reg_TACO1-like_dom3"/>
</dbReference>
<protein>
    <recommendedName>
        <fullName evidence="6">Probable transcriptional regulatory protein Bandiella_00372</fullName>
    </recommendedName>
</protein>
<organism evidence="9 10">
    <name type="scientific">Candidatus Bandiella euplotis</name>
    <dbReference type="NCBI Taxonomy" id="1664265"/>
    <lineage>
        <taxon>Bacteria</taxon>
        <taxon>Pseudomonadati</taxon>
        <taxon>Pseudomonadota</taxon>
        <taxon>Alphaproteobacteria</taxon>
        <taxon>Rickettsiales</taxon>
        <taxon>Candidatus Midichloriaceae</taxon>
        <taxon>Candidatus Bandiella</taxon>
    </lineage>
</organism>
<dbReference type="Gene3D" id="3.30.70.980">
    <property type="match status" value="2"/>
</dbReference>
<dbReference type="PANTHER" id="PTHR12532:SF11">
    <property type="match status" value="1"/>
</dbReference>
<keyword evidence="2 6" id="KW-0963">Cytoplasm</keyword>